<dbReference type="SUPFAM" id="SSF54523">
    <property type="entry name" value="Pili subunits"/>
    <property type="match status" value="1"/>
</dbReference>
<dbReference type="EMBL" id="SMYL01000005">
    <property type="protein sequence ID" value="TDK65695.1"/>
    <property type="molecule type" value="Genomic_DNA"/>
</dbReference>
<dbReference type="OrthoDB" id="6038212at2"/>
<keyword evidence="1" id="KW-0472">Membrane</keyword>
<dbReference type="RefSeq" id="WP_133328847.1">
    <property type="nucleotide sequence ID" value="NZ_SMYL01000005.1"/>
</dbReference>
<proteinExistence type="predicted"/>
<reference evidence="2 3" key="1">
    <citation type="submission" date="2019-03" db="EMBL/GenBank/DDBJ databases">
        <title>Sapientia aquatica gen. nov., sp. nov., isolated from a crater lake.</title>
        <authorList>
            <person name="Felfoldi T."/>
            <person name="Szabo A."/>
            <person name="Toth E."/>
            <person name="Schumann P."/>
            <person name="Keki Z."/>
            <person name="Marialigeti K."/>
            <person name="Mathe I."/>
        </authorList>
    </citation>
    <scope>NUCLEOTIDE SEQUENCE [LARGE SCALE GENOMIC DNA]</scope>
    <source>
        <strain evidence="2 3">SA-152</strain>
    </source>
</reference>
<keyword evidence="1" id="KW-0812">Transmembrane</keyword>
<accession>A0A4R5W103</accession>
<feature type="transmembrane region" description="Helical" evidence="1">
    <location>
        <begin position="21"/>
        <end position="43"/>
    </location>
</feature>
<sequence length="336" mass="34658">MTNRTGKHFAPITQIAALQQRGFTLAEMAIVVVLMGIVLTMGLRMTTASLNNSAYAETASKQAQIKIALIAYLRTNGVLPCPDTKAVLNGTQVSPCTATAAASYGIVPYATLGLPRDAVQDGWGNFFTYKVANGVAPPVGMRNWTAKVAPPAVFDIVQLTSPVPAITIQQGDGVTALTTITTNAVAVILSGGKNGYGTKTVQGTLNSPSPNADEIVNATATTNRFIVRPYTDRVGALGGPFDDRVVYLLPQDLLQPLITEQTITVCKMYCPANACTGAGAPYPYCTGVGTPANAANASSCTAAGKPYATCASAATPICTVTAATPIPIGNPTPACL</sequence>
<dbReference type="InterPro" id="IPR012902">
    <property type="entry name" value="N_methyl_site"/>
</dbReference>
<evidence type="ECO:0000313" key="2">
    <source>
        <dbReference type="EMBL" id="TDK65695.1"/>
    </source>
</evidence>
<protein>
    <submittedName>
        <fullName evidence="2">Type II secretion system protein</fullName>
    </submittedName>
</protein>
<dbReference type="Proteomes" id="UP000294829">
    <property type="component" value="Unassembled WGS sequence"/>
</dbReference>
<dbReference type="Gene3D" id="3.30.700.10">
    <property type="entry name" value="Glycoprotein, Type 4 Pilin"/>
    <property type="match status" value="1"/>
</dbReference>
<organism evidence="2 3">
    <name type="scientific">Sapientia aquatica</name>
    <dbReference type="NCBI Taxonomy" id="1549640"/>
    <lineage>
        <taxon>Bacteria</taxon>
        <taxon>Pseudomonadati</taxon>
        <taxon>Pseudomonadota</taxon>
        <taxon>Betaproteobacteria</taxon>
        <taxon>Burkholderiales</taxon>
        <taxon>Oxalobacteraceae</taxon>
        <taxon>Sapientia</taxon>
    </lineage>
</organism>
<dbReference type="Pfam" id="PF07963">
    <property type="entry name" value="N_methyl"/>
    <property type="match status" value="1"/>
</dbReference>
<dbReference type="NCBIfam" id="TIGR02532">
    <property type="entry name" value="IV_pilin_GFxxxE"/>
    <property type="match status" value="1"/>
</dbReference>
<name>A0A4R5W103_9BURK</name>
<keyword evidence="1" id="KW-1133">Transmembrane helix</keyword>
<evidence type="ECO:0000256" key="1">
    <source>
        <dbReference type="SAM" id="Phobius"/>
    </source>
</evidence>
<keyword evidence="3" id="KW-1185">Reference proteome</keyword>
<comment type="caution">
    <text evidence="2">The sequence shown here is derived from an EMBL/GenBank/DDBJ whole genome shotgun (WGS) entry which is preliminary data.</text>
</comment>
<gene>
    <name evidence="2" type="ORF">E2I14_12225</name>
</gene>
<dbReference type="InterPro" id="IPR045584">
    <property type="entry name" value="Pilin-like"/>
</dbReference>
<dbReference type="AlphaFoldDB" id="A0A4R5W103"/>
<evidence type="ECO:0000313" key="3">
    <source>
        <dbReference type="Proteomes" id="UP000294829"/>
    </source>
</evidence>